<accession>A0A7N0T4I6</accession>
<evidence type="ECO:0000313" key="3">
    <source>
        <dbReference type="EnsemblPlants" id="Kaladp0023s0026.1.v1.1"/>
    </source>
</evidence>
<dbReference type="Proteomes" id="UP000594263">
    <property type="component" value="Unplaced"/>
</dbReference>
<sequence length="88" mass="8839">MRRFPTRSYRQLVPAPTADTPAAAPPTIPATPAPSPSLSSPPAPPADAPSFSADAPAPTTLNDESGAEKLAVTLGMGCAAAAVFGFFM</sequence>
<protein>
    <submittedName>
        <fullName evidence="3">Uncharacterized protein</fullName>
    </submittedName>
</protein>
<keyword evidence="2" id="KW-1133">Transmembrane helix</keyword>
<dbReference type="EnsemblPlants" id="Kaladp0023s0026.1.v1.1">
    <property type="protein sequence ID" value="Kaladp0023s0026.1.v1.1"/>
    <property type="gene ID" value="Kaladp0023s0026.v1.1"/>
</dbReference>
<evidence type="ECO:0000256" key="1">
    <source>
        <dbReference type="SAM" id="MobiDB-lite"/>
    </source>
</evidence>
<feature type="transmembrane region" description="Helical" evidence="2">
    <location>
        <begin position="70"/>
        <end position="87"/>
    </location>
</feature>
<proteinExistence type="predicted"/>
<dbReference type="Gramene" id="Kaladp0023s0026.1.v1.1">
    <property type="protein sequence ID" value="Kaladp0023s0026.1.v1.1"/>
    <property type="gene ID" value="Kaladp0023s0026.v1.1"/>
</dbReference>
<dbReference type="AlphaFoldDB" id="A0A7N0T4I6"/>
<feature type="region of interest" description="Disordered" evidence="1">
    <location>
        <begin position="1"/>
        <end position="64"/>
    </location>
</feature>
<reference evidence="3" key="1">
    <citation type="submission" date="2021-01" db="UniProtKB">
        <authorList>
            <consortium name="EnsemblPlants"/>
        </authorList>
    </citation>
    <scope>IDENTIFICATION</scope>
</reference>
<keyword evidence="2" id="KW-0472">Membrane</keyword>
<organism evidence="3 4">
    <name type="scientific">Kalanchoe fedtschenkoi</name>
    <name type="common">Lavender scallops</name>
    <name type="synonym">South American air plant</name>
    <dbReference type="NCBI Taxonomy" id="63787"/>
    <lineage>
        <taxon>Eukaryota</taxon>
        <taxon>Viridiplantae</taxon>
        <taxon>Streptophyta</taxon>
        <taxon>Embryophyta</taxon>
        <taxon>Tracheophyta</taxon>
        <taxon>Spermatophyta</taxon>
        <taxon>Magnoliopsida</taxon>
        <taxon>eudicotyledons</taxon>
        <taxon>Gunneridae</taxon>
        <taxon>Pentapetalae</taxon>
        <taxon>Saxifragales</taxon>
        <taxon>Crassulaceae</taxon>
        <taxon>Kalanchoe</taxon>
    </lineage>
</organism>
<keyword evidence="4" id="KW-1185">Reference proteome</keyword>
<keyword evidence="2" id="KW-0812">Transmembrane</keyword>
<feature type="compositionally biased region" description="Pro residues" evidence="1">
    <location>
        <begin position="23"/>
        <end position="47"/>
    </location>
</feature>
<name>A0A7N0T4I6_KALFE</name>
<evidence type="ECO:0000313" key="4">
    <source>
        <dbReference type="Proteomes" id="UP000594263"/>
    </source>
</evidence>
<evidence type="ECO:0000256" key="2">
    <source>
        <dbReference type="SAM" id="Phobius"/>
    </source>
</evidence>
<feature type="compositionally biased region" description="Low complexity" evidence="1">
    <location>
        <begin position="48"/>
        <end position="60"/>
    </location>
</feature>